<dbReference type="InterPro" id="IPR049690">
    <property type="entry name" value="Daptide_MTase"/>
</dbReference>
<proteinExistence type="predicted"/>
<sequence length="273" mass="28908">MNRMPDLITDTVSALLDGADAVAQPLDLYTGAGTDFYERLVGPDRVEVREVLGLARVTADPVLDIAAGSGRLTIPLLRSGKQVTAIDTSRDMLSHLRRAMPDHPRLDCVVADMRDFHLGRRYGLIVLGATSVTLLDREDRSLLFARVHEHLTPDGVFALTVAGGAAAESLASARDEEITVPGPAGTDTYLFSQQIEEGGAVRVVNWVRASDIDAGASVPVLTSRLHVLGHEVLSSELVEAGFAAPDVAPVRSPGGMDILLLTTSRGRSPGGTG</sequence>
<dbReference type="Gene3D" id="3.40.50.150">
    <property type="entry name" value="Vaccinia Virus protein VP39"/>
    <property type="match status" value="1"/>
</dbReference>
<feature type="domain" description="Methyltransferase" evidence="1">
    <location>
        <begin position="62"/>
        <end position="155"/>
    </location>
</feature>
<accession>A0A3S9WNA8</accession>
<dbReference type="GO" id="GO:0008168">
    <property type="term" value="F:methyltransferase activity"/>
    <property type="evidence" value="ECO:0007669"/>
    <property type="project" value="UniProtKB-KW"/>
</dbReference>
<evidence type="ECO:0000313" key="3">
    <source>
        <dbReference type="Proteomes" id="UP000274841"/>
    </source>
</evidence>
<dbReference type="NCBIfam" id="NF041820">
    <property type="entry name" value="daptide_MTase"/>
    <property type="match status" value="1"/>
</dbReference>
<evidence type="ECO:0000313" key="2">
    <source>
        <dbReference type="EMBL" id="AZS41540.1"/>
    </source>
</evidence>
<organism evidence="2 3">
    <name type="scientific">Microbacterium oxydans</name>
    <dbReference type="NCBI Taxonomy" id="82380"/>
    <lineage>
        <taxon>Bacteria</taxon>
        <taxon>Bacillati</taxon>
        <taxon>Actinomycetota</taxon>
        <taxon>Actinomycetes</taxon>
        <taxon>Micrococcales</taxon>
        <taxon>Microbacteriaceae</taxon>
        <taxon>Microbacterium</taxon>
    </lineage>
</organism>
<dbReference type="Proteomes" id="UP000274841">
    <property type="component" value="Chromosome"/>
</dbReference>
<dbReference type="KEGG" id="moy:CVS54_02897"/>
<dbReference type="SUPFAM" id="SSF53335">
    <property type="entry name" value="S-adenosyl-L-methionine-dependent methyltransferases"/>
    <property type="match status" value="1"/>
</dbReference>
<dbReference type="InterPro" id="IPR041698">
    <property type="entry name" value="Methyltransf_25"/>
</dbReference>
<evidence type="ECO:0000259" key="1">
    <source>
        <dbReference type="Pfam" id="PF13649"/>
    </source>
</evidence>
<dbReference type="GO" id="GO:0032259">
    <property type="term" value="P:methylation"/>
    <property type="evidence" value="ECO:0007669"/>
    <property type="project" value="UniProtKB-KW"/>
</dbReference>
<keyword evidence="2" id="KW-0808">Transferase</keyword>
<dbReference type="AlphaFoldDB" id="A0A3S9WNA8"/>
<gene>
    <name evidence="2" type="primary">desVI</name>
    <name evidence="2" type="ORF">CVS54_02897</name>
</gene>
<protein>
    <submittedName>
        <fullName evidence="2">dTDP-3-amino-3,4, 6-trideoxy-alpha-D-glucopyranose</fullName>
        <ecNumber evidence="2">2.1.1.234</ecNumber>
    </submittedName>
</protein>
<keyword evidence="2" id="KW-0489">Methyltransferase</keyword>
<name>A0A3S9WNA8_9MICO</name>
<dbReference type="Pfam" id="PF13649">
    <property type="entry name" value="Methyltransf_25"/>
    <property type="match status" value="1"/>
</dbReference>
<dbReference type="CDD" id="cd02440">
    <property type="entry name" value="AdoMet_MTases"/>
    <property type="match status" value="1"/>
</dbReference>
<dbReference type="InterPro" id="IPR029063">
    <property type="entry name" value="SAM-dependent_MTases_sf"/>
</dbReference>
<dbReference type="EMBL" id="CP031422">
    <property type="protein sequence ID" value="AZS41540.1"/>
    <property type="molecule type" value="Genomic_DNA"/>
</dbReference>
<dbReference type="EC" id="2.1.1.234" evidence="2"/>
<reference evidence="2 3" key="1">
    <citation type="submission" date="2018-08" db="EMBL/GenBank/DDBJ databases">
        <title>Microbacterium oxydans strain HG3.</title>
        <authorList>
            <person name="ORTET P."/>
        </authorList>
    </citation>
    <scope>NUCLEOTIDE SEQUENCE [LARGE SCALE GENOMIC DNA]</scope>
    <source>
        <strain evidence="2 3">HG3</strain>
    </source>
</reference>